<protein>
    <submittedName>
        <fullName evidence="1">Uncharacterized protein</fullName>
    </submittedName>
</protein>
<dbReference type="AlphaFoldDB" id="A0AAX2QN39"/>
<dbReference type="Proteomes" id="UP000295021">
    <property type="component" value="Unassembled WGS sequence"/>
</dbReference>
<dbReference type="EMBL" id="SMBI01000005">
    <property type="protein sequence ID" value="TCU25273.1"/>
    <property type="molecule type" value="Genomic_DNA"/>
</dbReference>
<comment type="caution">
    <text evidence="1">The sequence shown here is derived from an EMBL/GenBank/DDBJ whole genome shotgun (WGS) entry which is preliminary data.</text>
</comment>
<dbReference type="RefSeq" id="WP_132611359.1">
    <property type="nucleotide sequence ID" value="NZ_SMBI01000005.1"/>
</dbReference>
<gene>
    <name evidence="1" type="ORF">EV131_105387</name>
</gene>
<name>A0AAX2QN39_9HYPH</name>
<evidence type="ECO:0000313" key="1">
    <source>
        <dbReference type="EMBL" id="TCU25273.1"/>
    </source>
</evidence>
<evidence type="ECO:0000313" key="2">
    <source>
        <dbReference type="Proteomes" id="UP000295021"/>
    </source>
</evidence>
<reference evidence="1 2" key="1">
    <citation type="submission" date="2019-03" db="EMBL/GenBank/DDBJ databases">
        <title>Genomic Encyclopedia of Type Strains, Phase IV (KMG-V): Genome sequencing to study the core and pangenomes of soil and plant-associated prokaryotes.</title>
        <authorList>
            <person name="Whitman W."/>
        </authorList>
    </citation>
    <scope>NUCLEOTIDE SEQUENCE [LARGE SCALE GENOMIC DNA]</scope>
    <source>
        <strain evidence="1 2">FB403</strain>
    </source>
</reference>
<organism evidence="1 2">
    <name type="scientific">Rhizobium laguerreae</name>
    <dbReference type="NCBI Taxonomy" id="1076926"/>
    <lineage>
        <taxon>Bacteria</taxon>
        <taxon>Pseudomonadati</taxon>
        <taxon>Pseudomonadota</taxon>
        <taxon>Alphaproteobacteria</taxon>
        <taxon>Hyphomicrobiales</taxon>
        <taxon>Rhizobiaceae</taxon>
        <taxon>Rhizobium/Agrobacterium group</taxon>
        <taxon>Rhizobium</taxon>
    </lineage>
</organism>
<accession>A0AAX2QN39</accession>
<proteinExistence type="predicted"/>
<sequence length="63" mass="6591">MADIKTRKRRVASYIGAGAADPIGWTQVAPVGSPPAGKAYITDGGTPLRYRIDGAGNYLLKDA</sequence>